<evidence type="ECO:0000313" key="11">
    <source>
        <dbReference type="Proteomes" id="UP000076612"/>
    </source>
</evidence>
<evidence type="ECO:0000256" key="6">
    <source>
        <dbReference type="ARBA" id="ARBA00023136"/>
    </source>
</evidence>
<feature type="transmembrane region" description="Helical" evidence="7">
    <location>
        <begin position="143"/>
        <end position="167"/>
    </location>
</feature>
<evidence type="ECO:0000313" key="12">
    <source>
        <dbReference type="Proteomes" id="UP000594979"/>
    </source>
</evidence>
<reference evidence="10 12" key="3">
    <citation type="submission" date="2020-12" db="EMBL/GenBank/DDBJ databases">
        <title>FDA dAtabase for Regulatory Grade micrObial Sequences (FDA-ARGOS): Supporting development and validation of Infectious Disease Dx tests.</title>
        <authorList>
            <person name="Sproer C."/>
            <person name="Gronow S."/>
            <person name="Severitt S."/>
            <person name="Schroder I."/>
            <person name="Tallon L."/>
            <person name="Sadzewicz L."/>
            <person name="Zhao X."/>
            <person name="Boylan J."/>
            <person name="Ott S."/>
            <person name="Bowen H."/>
            <person name="Vavikolanu K."/>
            <person name="Mehta A."/>
            <person name="Aluvathingal J."/>
            <person name="Nadendla S."/>
            <person name="Lowell S."/>
            <person name="Myers T."/>
            <person name="Yan Y."/>
            <person name="Sichtig H."/>
        </authorList>
    </citation>
    <scope>NUCLEOTIDE SEQUENCE [LARGE SCALE GENOMIC DNA]</scope>
    <source>
        <strain evidence="10 12">FDAARGOS_902</strain>
    </source>
</reference>
<feature type="domain" description="TRAP C4-dicarboxylate transport system permease DctM subunit" evidence="8">
    <location>
        <begin position="6"/>
        <end position="440"/>
    </location>
</feature>
<dbReference type="InterPro" id="IPR010656">
    <property type="entry name" value="DctM"/>
</dbReference>
<dbReference type="STRING" id="33889.AVW13_11455"/>
<feature type="transmembrane region" description="Helical" evidence="7">
    <location>
        <begin position="303"/>
        <end position="326"/>
    </location>
</feature>
<dbReference type="PANTHER" id="PTHR33362">
    <property type="entry name" value="SIALIC ACID TRAP TRANSPORTER PERMEASE PROTEIN SIAT-RELATED"/>
    <property type="match status" value="1"/>
</dbReference>
<evidence type="ECO:0000259" key="8">
    <source>
        <dbReference type="Pfam" id="PF06808"/>
    </source>
</evidence>
<dbReference type="GO" id="GO:0005886">
    <property type="term" value="C:plasma membrane"/>
    <property type="evidence" value="ECO:0007669"/>
    <property type="project" value="UniProtKB-SubCell"/>
</dbReference>
<keyword evidence="5 7" id="KW-1133">Transmembrane helix</keyword>
<dbReference type="PANTHER" id="PTHR33362:SF2">
    <property type="entry name" value="TRAP TRANSPORTER LARGE PERMEASE PROTEIN"/>
    <property type="match status" value="1"/>
</dbReference>
<protein>
    <submittedName>
        <fullName evidence="9">C4-dicarboxylate ABC transporter permease</fullName>
    </submittedName>
    <submittedName>
        <fullName evidence="10">TRAP transporter large permease subunit</fullName>
    </submittedName>
</protein>
<dbReference type="Proteomes" id="UP000076612">
    <property type="component" value="Unassembled WGS sequence"/>
</dbReference>
<evidence type="ECO:0000256" key="3">
    <source>
        <dbReference type="ARBA" id="ARBA00022519"/>
    </source>
</evidence>
<keyword evidence="4 7" id="KW-0812">Transmembrane</keyword>
<evidence type="ECO:0000256" key="1">
    <source>
        <dbReference type="ARBA" id="ARBA00004429"/>
    </source>
</evidence>
<feature type="transmembrane region" description="Helical" evidence="7">
    <location>
        <begin position="6"/>
        <end position="22"/>
    </location>
</feature>
<dbReference type="KEGG" id="bcau:I6G59_14620"/>
<comment type="subcellular location">
    <subcellularLocation>
        <location evidence="1">Cell inner membrane</location>
        <topology evidence="1">Multi-pass membrane protein</topology>
    </subcellularLocation>
</comment>
<name>A0A165E5Q5_9MICO</name>
<feature type="transmembrane region" description="Helical" evidence="7">
    <location>
        <begin position="179"/>
        <end position="203"/>
    </location>
</feature>
<feature type="transmembrane region" description="Helical" evidence="7">
    <location>
        <begin position="263"/>
        <end position="282"/>
    </location>
</feature>
<dbReference type="RefSeq" id="WP_063250035.1">
    <property type="nucleotide sequence ID" value="NZ_CP065682.1"/>
</dbReference>
<evidence type="ECO:0000256" key="7">
    <source>
        <dbReference type="SAM" id="Phobius"/>
    </source>
</evidence>
<dbReference type="Pfam" id="PF06808">
    <property type="entry name" value="DctM"/>
    <property type="match status" value="1"/>
</dbReference>
<accession>A0A165E5Q5</accession>
<reference evidence="11" key="1">
    <citation type="submission" date="2016-01" db="EMBL/GenBank/DDBJ databases">
        <title>Draft genome of Chromobacterium sp. F49.</title>
        <authorList>
            <person name="Hong K.W."/>
        </authorList>
    </citation>
    <scope>NUCLEOTIDE SEQUENCE [LARGE SCALE GENOMIC DNA]</scope>
    <source>
        <strain evidence="11">M40</strain>
    </source>
</reference>
<reference evidence="9" key="2">
    <citation type="submission" date="2016-01" db="EMBL/GenBank/DDBJ databases">
        <authorList>
            <person name="Hong K.W."/>
        </authorList>
    </citation>
    <scope>NUCLEOTIDE SEQUENCE</scope>
    <source>
        <strain evidence="9">M40</strain>
    </source>
</reference>
<feature type="transmembrane region" description="Helical" evidence="7">
    <location>
        <begin position="61"/>
        <end position="80"/>
    </location>
</feature>
<feature type="transmembrane region" description="Helical" evidence="7">
    <location>
        <begin position="370"/>
        <end position="393"/>
    </location>
</feature>
<dbReference type="AlphaFoldDB" id="A0A165E5Q5"/>
<dbReference type="GO" id="GO:0022857">
    <property type="term" value="F:transmembrane transporter activity"/>
    <property type="evidence" value="ECO:0007669"/>
    <property type="project" value="TreeGrafter"/>
</dbReference>
<keyword evidence="3" id="KW-0997">Cell inner membrane</keyword>
<gene>
    <name evidence="9" type="ORF">AVW13_11455</name>
    <name evidence="10" type="ORF">I6G59_14620</name>
</gene>
<feature type="transmembrane region" description="Helical" evidence="7">
    <location>
        <begin position="338"/>
        <end position="358"/>
    </location>
</feature>
<feature type="transmembrane region" description="Helical" evidence="7">
    <location>
        <begin position="425"/>
        <end position="448"/>
    </location>
</feature>
<dbReference type="Proteomes" id="UP000594979">
    <property type="component" value="Chromosome"/>
</dbReference>
<sequence length="450" mass="46814">MPLALIALAVFIAVIVIWNVVIKRNMAEAMLLGFIVTLLFAGANAPQFAADAFVEASENEVLYAAVAFVFMTYFVERTGVMNKLITILSSLLGRLPGGPAYVDTVASAAMGALAGGSNTGNAAASGSITGPWMVRTGWKRERAATVIAGNAGLGAALPPSASMIIMIGFAGTLVTTSQVYLALLVAGSYQVLLRIGLTAWFVHRDGIRPETGADHVPLRTSLRLGWTSVLVFLGAIIPILITVGPLADFLSSIATIGESLGNISLIMWIPILIIAISAIVARKELPKSARQWWEFLAGSVPRFYTIGAILFFAIMASEVLASLGLATDVTSLLETLDLPLWLLVTLIGVLVVVVAGPLSSTATLSAVGQVALFSMVAAGIDPLLAVVAILVFASTEGASPPASGSIFVASGLTEAQPEKTFIPLVIYYVVPIFILGVLIALSIVPVPVGG</sequence>
<proteinExistence type="predicted"/>
<evidence type="ECO:0000313" key="10">
    <source>
        <dbReference type="EMBL" id="QPS33170.1"/>
    </source>
</evidence>
<evidence type="ECO:0000256" key="2">
    <source>
        <dbReference type="ARBA" id="ARBA00022475"/>
    </source>
</evidence>
<dbReference type="InterPro" id="IPR004681">
    <property type="entry name" value="TRAP_DctM"/>
</dbReference>
<dbReference type="EMBL" id="CP065682">
    <property type="protein sequence ID" value="QPS33170.1"/>
    <property type="molecule type" value="Genomic_DNA"/>
</dbReference>
<dbReference type="EMBL" id="LQQR01000018">
    <property type="protein sequence ID" value="KZE19734.1"/>
    <property type="molecule type" value="Genomic_DNA"/>
</dbReference>
<evidence type="ECO:0000256" key="5">
    <source>
        <dbReference type="ARBA" id="ARBA00022989"/>
    </source>
</evidence>
<keyword evidence="2" id="KW-1003">Cell membrane</keyword>
<organism evidence="9 11">
    <name type="scientific">Brevibacterium casei</name>
    <dbReference type="NCBI Taxonomy" id="33889"/>
    <lineage>
        <taxon>Bacteria</taxon>
        <taxon>Bacillati</taxon>
        <taxon>Actinomycetota</taxon>
        <taxon>Actinomycetes</taxon>
        <taxon>Micrococcales</taxon>
        <taxon>Brevibacteriaceae</taxon>
        <taxon>Brevibacterium</taxon>
    </lineage>
</organism>
<evidence type="ECO:0000313" key="9">
    <source>
        <dbReference type="EMBL" id="KZE19734.1"/>
    </source>
</evidence>
<keyword evidence="6 7" id="KW-0472">Membrane</keyword>
<evidence type="ECO:0000256" key="4">
    <source>
        <dbReference type="ARBA" id="ARBA00022692"/>
    </source>
</evidence>
<feature type="transmembrane region" description="Helical" evidence="7">
    <location>
        <begin position="29"/>
        <end position="49"/>
    </location>
</feature>
<feature type="transmembrane region" description="Helical" evidence="7">
    <location>
        <begin position="224"/>
        <end position="243"/>
    </location>
</feature>